<dbReference type="EMBL" id="JACEHE010000055">
    <property type="protein sequence ID" value="MBA2951815.1"/>
    <property type="molecule type" value="Genomic_DNA"/>
</dbReference>
<feature type="region of interest" description="Disordered" evidence="1">
    <location>
        <begin position="1"/>
        <end position="71"/>
    </location>
</feature>
<feature type="compositionally biased region" description="Basic and acidic residues" evidence="1">
    <location>
        <begin position="19"/>
        <end position="29"/>
    </location>
</feature>
<organism evidence="2 3">
    <name type="scientific">Streptomyces himalayensis subsp. himalayensis</name>
    <dbReference type="NCBI Taxonomy" id="2756131"/>
    <lineage>
        <taxon>Bacteria</taxon>
        <taxon>Bacillati</taxon>
        <taxon>Actinomycetota</taxon>
        <taxon>Actinomycetes</taxon>
        <taxon>Kitasatosporales</taxon>
        <taxon>Streptomycetaceae</taxon>
        <taxon>Streptomyces</taxon>
        <taxon>Streptomyces himalayensis</taxon>
    </lineage>
</organism>
<evidence type="ECO:0000313" key="3">
    <source>
        <dbReference type="Proteomes" id="UP000545761"/>
    </source>
</evidence>
<dbReference type="Proteomes" id="UP000545761">
    <property type="component" value="Unassembled WGS sequence"/>
</dbReference>
<reference evidence="2 3" key="1">
    <citation type="submission" date="2020-07" db="EMBL/GenBank/DDBJ databases">
        <title>Streptomyces isolated from Indian soil.</title>
        <authorList>
            <person name="Mandal S."/>
            <person name="Maiti P.K."/>
        </authorList>
    </citation>
    <scope>NUCLEOTIDE SEQUENCE [LARGE SCALE GENOMIC DNA]</scope>
    <source>
        <strain evidence="2 3">PSKA28</strain>
    </source>
</reference>
<feature type="compositionally biased region" description="Basic residues" evidence="1">
    <location>
        <begin position="61"/>
        <end position="71"/>
    </location>
</feature>
<name>A0A7W0IDH5_9ACTN</name>
<gene>
    <name evidence="2" type="ORF">H1D24_40215</name>
</gene>
<evidence type="ECO:0000313" key="2">
    <source>
        <dbReference type="EMBL" id="MBA2951815.1"/>
    </source>
</evidence>
<dbReference type="AlphaFoldDB" id="A0A7W0IDH5"/>
<proteinExistence type="predicted"/>
<dbReference type="RefSeq" id="WP_181662724.1">
    <property type="nucleotide sequence ID" value="NZ_JACEHE010000055.1"/>
</dbReference>
<comment type="caution">
    <text evidence="2">The sequence shown here is derived from an EMBL/GenBank/DDBJ whole genome shotgun (WGS) entry which is preliminary data.</text>
</comment>
<evidence type="ECO:0000256" key="1">
    <source>
        <dbReference type="SAM" id="MobiDB-lite"/>
    </source>
</evidence>
<protein>
    <submittedName>
        <fullName evidence="2">Uncharacterized protein</fullName>
    </submittedName>
</protein>
<sequence length="71" mass="7453">MSPKRGDRAAPPPGDDEWDIRFADAEAAKGGEQLSAQAAGNTRAPPGTSCGRTTAPATRTERHHRTSSIPL</sequence>
<accession>A0A7W0IDH5</accession>